<dbReference type="RefSeq" id="WP_142942416.1">
    <property type="nucleotide sequence ID" value="NZ_VIKR01000003.1"/>
</dbReference>
<evidence type="ECO:0008006" key="4">
    <source>
        <dbReference type="Google" id="ProtNLM"/>
    </source>
</evidence>
<dbReference type="OrthoDB" id="1524207at2"/>
<sequence length="173" mass="19914">MKKLLVIILLVSSAKICAAQKDSEFFTTLSSHCGKKYYGETIFPDDPSHDFAGEALEMHIKDCTDEEIRIPFKVGEDTSRTWIISKTDKGLLFKHDHRHKDGTPDEITMYGGYADDKGNTLSQNFPADDYTAQLIPAAKTNVWQLTFDPEKKQFIYYLERHQKPRYKAVFKIK</sequence>
<keyword evidence="3" id="KW-1185">Reference proteome</keyword>
<protein>
    <recommendedName>
        <fullName evidence="4">DUF1579 domain-containing protein</fullName>
    </recommendedName>
</protein>
<proteinExistence type="predicted"/>
<feature type="signal peptide" evidence="1">
    <location>
        <begin position="1"/>
        <end position="18"/>
    </location>
</feature>
<gene>
    <name evidence="2" type="ORF">FLL45_12615</name>
</gene>
<name>A0A545T943_9GAMM</name>
<accession>A0A545T943</accession>
<feature type="chain" id="PRO_5021935898" description="DUF1579 domain-containing protein" evidence="1">
    <location>
        <begin position="19"/>
        <end position="173"/>
    </location>
</feature>
<keyword evidence="1" id="KW-0732">Signal</keyword>
<dbReference type="AlphaFoldDB" id="A0A545T943"/>
<dbReference type="Proteomes" id="UP000317839">
    <property type="component" value="Unassembled WGS sequence"/>
</dbReference>
<evidence type="ECO:0000313" key="2">
    <source>
        <dbReference type="EMBL" id="TQV73708.1"/>
    </source>
</evidence>
<reference evidence="2 3" key="1">
    <citation type="submission" date="2019-06" db="EMBL/GenBank/DDBJ databases">
        <title>Draft genome of Aliikangiella marina GYP-15.</title>
        <authorList>
            <person name="Wang G."/>
        </authorList>
    </citation>
    <scope>NUCLEOTIDE SEQUENCE [LARGE SCALE GENOMIC DNA]</scope>
    <source>
        <strain evidence="2 3">GYP-15</strain>
    </source>
</reference>
<comment type="caution">
    <text evidence="2">The sequence shown here is derived from an EMBL/GenBank/DDBJ whole genome shotgun (WGS) entry which is preliminary data.</text>
</comment>
<organism evidence="2 3">
    <name type="scientific">Aliikangiella marina</name>
    <dbReference type="NCBI Taxonomy" id="1712262"/>
    <lineage>
        <taxon>Bacteria</taxon>
        <taxon>Pseudomonadati</taxon>
        <taxon>Pseudomonadota</taxon>
        <taxon>Gammaproteobacteria</taxon>
        <taxon>Oceanospirillales</taxon>
        <taxon>Pleioneaceae</taxon>
        <taxon>Aliikangiella</taxon>
    </lineage>
</organism>
<evidence type="ECO:0000313" key="3">
    <source>
        <dbReference type="Proteomes" id="UP000317839"/>
    </source>
</evidence>
<evidence type="ECO:0000256" key="1">
    <source>
        <dbReference type="SAM" id="SignalP"/>
    </source>
</evidence>
<dbReference type="EMBL" id="VIKR01000003">
    <property type="protein sequence ID" value="TQV73708.1"/>
    <property type="molecule type" value="Genomic_DNA"/>
</dbReference>